<evidence type="ECO:0000313" key="2">
    <source>
        <dbReference type="EMBL" id="KLU91381.1"/>
    </source>
</evidence>
<dbReference type="EnsemblFungi" id="MAPG_09901T0">
    <property type="protein sequence ID" value="MAPG_09901T0"/>
    <property type="gene ID" value="MAPG_09901"/>
</dbReference>
<reference evidence="3" key="4">
    <citation type="journal article" date="2015" name="G3 (Bethesda)">
        <title>Genome sequences of three phytopathogenic species of the Magnaporthaceae family of fungi.</title>
        <authorList>
            <person name="Okagaki L.H."/>
            <person name="Nunes C.C."/>
            <person name="Sailsbery J."/>
            <person name="Clay B."/>
            <person name="Brown D."/>
            <person name="John T."/>
            <person name="Oh Y."/>
            <person name="Young N."/>
            <person name="Fitzgerald M."/>
            <person name="Haas B.J."/>
            <person name="Zeng Q."/>
            <person name="Young S."/>
            <person name="Adiconis X."/>
            <person name="Fan L."/>
            <person name="Levin J.Z."/>
            <person name="Mitchell T.K."/>
            <person name="Okubara P.A."/>
            <person name="Farman M.L."/>
            <person name="Kohn L.M."/>
            <person name="Birren B."/>
            <person name="Ma L.-J."/>
            <person name="Dean R.A."/>
        </authorList>
    </citation>
    <scope>NUCLEOTIDE SEQUENCE</scope>
    <source>
        <strain evidence="3">ATCC 64411 / 73-15</strain>
    </source>
</reference>
<evidence type="ECO:0000313" key="4">
    <source>
        <dbReference type="Proteomes" id="UP000011715"/>
    </source>
</evidence>
<reference evidence="4" key="1">
    <citation type="submission" date="2010-05" db="EMBL/GenBank/DDBJ databases">
        <title>The genome sequence of Magnaporthe poae strain ATCC 64411.</title>
        <authorList>
            <person name="Ma L.-J."/>
            <person name="Dead R."/>
            <person name="Young S."/>
            <person name="Zeng Q."/>
            <person name="Koehrsen M."/>
            <person name="Alvarado L."/>
            <person name="Berlin A."/>
            <person name="Chapman S.B."/>
            <person name="Chen Z."/>
            <person name="Freedman E."/>
            <person name="Gellesch M."/>
            <person name="Goldberg J."/>
            <person name="Griggs A."/>
            <person name="Gujja S."/>
            <person name="Heilman E.R."/>
            <person name="Heiman D."/>
            <person name="Hepburn T."/>
            <person name="Howarth C."/>
            <person name="Jen D."/>
            <person name="Larson L."/>
            <person name="Mehta T."/>
            <person name="Neiman D."/>
            <person name="Pearson M."/>
            <person name="Roberts A."/>
            <person name="Saif S."/>
            <person name="Shea T."/>
            <person name="Shenoy N."/>
            <person name="Sisk P."/>
            <person name="Stolte C."/>
            <person name="Sykes S."/>
            <person name="Walk T."/>
            <person name="White J."/>
            <person name="Yandava C."/>
            <person name="Haas B."/>
            <person name="Nusbaum C."/>
            <person name="Birren B."/>
        </authorList>
    </citation>
    <scope>NUCLEOTIDE SEQUENCE [LARGE SCALE GENOMIC DNA]</scope>
    <source>
        <strain evidence="4">ATCC 64411 / 73-15</strain>
    </source>
</reference>
<dbReference type="OrthoDB" id="10539807at2759"/>
<sequence>MKFSASLLASCLVASAIALNTPLEARRGPKTGDGAPCNKNKGACSGGVCVDFSGAGNTDDPKCKVKRDLVAEIEARRGPKTGDGAPCNKNKGACSGGVCVDFSGAGNTDDPKCKVKRDLVAEIEVR</sequence>
<dbReference type="eggNOG" id="ENOG502R6VH">
    <property type="taxonomic scope" value="Eukaryota"/>
</dbReference>
<dbReference type="EMBL" id="ADBL01002545">
    <property type="status" value="NOT_ANNOTATED_CDS"/>
    <property type="molecule type" value="Genomic_DNA"/>
</dbReference>
<keyword evidence="1" id="KW-0732">Signal</keyword>
<feature type="chain" id="PRO_5009386029" evidence="1">
    <location>
        <begin position="19"/>
        <end position="126"/>
    </location>
</feature>
<organism evidence="3 4">
    <name type="scientific">Magnaporthiopsis poae (strain ATCC 64411 / 73-15)</name>
    <name type="common">Kentucky bluegrass fungus</name>
    <name type="synonym">Magnaporthe poae</name>
    <dbReference type="NCBI Taxonomy" id="644358"/>
    <lineage>
        <taxon>Eukaryota</taxon>
        <taxon>Fungi</taxon>
        <taxon>Dikarya</taxon>
        <taxon>Ascomycota</taxon>
        <taxon>Pezizomycotina</taxon>
        <taxon>Sordariomycetes</taxon>
        <taxon>Sordariomycetidae</taxon>
        <taxon>Magnaporthales</taxon>
        <taxon>Magnaporthaceae</taxon>
        <taxon>Magnaporthiopsis</taxon>
    </lineage>
</organism>
<dbReference type="Proteomes" id="UP000011715">
    <property type="component" value="Unassembled WGS sequence"/>
</dbReference>
<dbReference type="EMBL" id="GL876977">
    <property type="protein sequence ID" value="KLU91381.1"/>
    <property type="molecule type" value="Genomic_DNA"/>
</dbReference>
<reference evidence="2" key="3">
    <citation type="submission" date="2011-03" db="EMBL/GenBank/DDBJ databases">
        <title>Annotation of Magnaporthe poae ATCC 64411.</title>
        <authorList>
            <person name="Ma L.-J."/>
            <person name="Dead R."/>
            <person name="Young S.K."/>
            <person name="Zeng Q."/>
            <person name="Gargeya S."/>
            <person name="Fitzgerald M."/>
            <person name="Haas B."/>
            <person name="Abouelleil A."/>
            <person name="Alvarado L."/>
            <person name="Arachchi H.M."/>
            <person name="Berlin A."/>
            <person name="Brown A."/>
            <person name="Chapman S.B."/>
            <person name="Chen Z."/>
            <person name="Dunbar C."/>
            <person name="Freedman E."/>
            <person name="Gearin G."/>
            <person name="Gellesch M."/>
            <person name="Goldberg J."/>
            <person name="Griggs A."/>
            <person name="Gujja S."/>
            <person name="Heiman D."/>
            <person name="Howarth C."/>
            <person name="Larson L."/>
            <person name="Lui A."/>
            <person name="MacDonald P.J.P."/>
            <person name="Mehta T."/>
            <person name="Montmayeur A."/>
            <person name="Murphy C."/>
            <person name="Neiman D."/>
            <person name="Pearson M."/>
            <person name="Priest M."/>
            <person name="Roberts A."/>
            <person name="Saif S."/>
            <person name="Shea T."/>
            <person name="Shenoy N."/>
            <person name="Sisk P."/>
            <person name="Stolte C."/>
            <person name="Sykes S."/>
            <person name="Yandava C."/>
            <person name="Wortman J."/>
            <person name="Nusbaum C."/>
            <person name="Birren B."/>
        </authorList>
    </citation>
    <scope>NUCLEOTIDE SEQUENCE</scope>
    <source>
        <strain evidence="2">ATCC 64411</strain>
    </source>
</reference>
<evidence type="ECO:0000256" key="1">
    <source>
        <dbReference type="SAM" id="SignalP"/>
    </source>
</evidence>
<name>A0A0C4EB55_MAGP6</name>
<dbReference type="AlphaFoldDB" id="A0A0C4EB55"/>
<feature type="signal peptide" evidence="1">
    <location>
        <begin position="1"/>
        <end position="18"/>
    </location>
</feature>
<protein>
    <submittedName>
        <fullName evidence="2 3">Uncharacterized protein</fullName>
    </submittedName>
</protein>
<evidence type="ECO:0000313" key="3">
    <source>
        <dbReference type="EnsemblFungi" id="MAPG_09901T0"/>
    </source>
</evidence>
<proteinExistence type="predicted"/>
<keyword evidence="4" id="KW-1185">Reference proteome</keyword>
<reference evidence="3" key="5">
    <citation type="submission" date="2015-06" db="UniProtKB">
        <authorList>
            <consortium name="EnsemblFungi"/>
        </authorList>
    </citation>
    <scope>IDENTIFICATION</scope>
    <source>
        <strain evidence="3">ATCC 64411</strain>
    </source>
</reference>
<accession>A0A0C4EB55</accession>
<gene>
    <name evidence="2" type="ORF">MAPG_09901</name>
</gene>
<dbReference type="VEuPathDB" id="FungiDB:MAPG_09901"/>
<reference evidence="2" key="2">
    <citation type="submission" date="2010-05" db="EMBL/GenBank/DDBJ databases">
        <title>The Genome Sequence of Magnaporthe poae strain ATCC 64411.</title>
        <authorList>
            <consortium name="The Broad Institute Genome Sequencing Platform"/>
            <consortium name="Broad Institute Genome Sequencing Center for Infectious Disease"/>
            <person name="Ma L.-J."/>
            <person name="Dead R."/>
            <person name="Young S."/>
            <person name="Zeng Q."/>
            <person name="Koehrsen M."/>
            <person name="Alvarado L."/>
            <person name="Berlin A."/>
            <person name="Chapman S.B."/>
            <person name="Chen Z."/>
            <person name="Freedman E."/>
            <person name="Gellesch M."/>
            <person name="Goldberg J."/>
            <person name="Griggs A."/>
            <person name="Gujja S."/>
            <person name="Heilman E.R."/>
            <person name="Heiman D."/>
            <person name="Hepburn T."/>
            <person name="Howarth C."/>
            <person name="Jen D."/>
            <person name="Larson L."/>
            <person name="Mehta T."/>
            <person name="Neiman D."/>
            <person name="Pearson M."/>
            <person name="Roberts A."/>
            <person name="Saif S."/>
            <person name="Shea T."/>
            <person name="Shenoy N."/>
            <person name="Sisk P."/>
            <person name="Stolte C."/>
            <person name="Sykes S."/>
            <person name="Walk T."/>
            <person name="White J."/>
            <person name="Yandava C."/>
            <person name="Haas B."/>
            <person name="Nusbaum C."/>
            <person name="Birren B."/>
        </authorList>
    </citation>
    <scope>NUCLEOTIDE SEQUENCE</scope>
    <source>
        <strain evidence="2">ATCC 64411</strain>
    </source>
</reference>